<reference evidence="2" key="1">
    <citation type="journal article" date="2023" name="IMA Fungus">
        <title>Comparative genomic study of the Penicillium genus elucidates a diverse pangenome and 15 lateral gene transfer events.</title>
        <authorList>
            <person name="Petersen C."/>
            <person name="Sorensen T."/>
            <person name="Nielsen M.R."/>
            <person name="Sondergaard T.E."/>
            <person name="Sorensen J.L."/>
            <person name="Fitzpatrick D.A."/>
            <person name="Frisvad J.C."/>
            <person name="Nielsen K.L."/>
        </authorList>
    </citation>
    <scope>NUCLEOTIDE SEQUENCE</scope>
    <source>
        <strain evidence="2">IBT 12815</strain>
    </source>
</reference>
<evidence type="ECO:0000256" key="1">
    <source>
        <dbReference type="SAM" id="MobiDB-lite"/>
    </source>
</evidence>
<protein>
    <submittedName>
        <fullName evidence="2">Uncharacterized protein</fullName>
    </submittedName>
</protein>
<evidence type="ECO:0000313" key="2">
    <source>
        <dbReference type="EMBL" id="KAJ5593501.1"/>
    </source>
</evidence>
<organism evidence="2 3">
    <name type="scientific">Penicillium hordei</name>
    <dbReference type="NCBI Taxonomy" id="40994"/>
    <lineage>
        <taxon>Eukaryota</taxon>
        <taxon>Fungi</taxon>
        <taxon>Dikarya</taxon>
        <taxon>Ascomycota</taxon>
        <taxon>Pezizomycotina</taxon>
        <taxon>Eurotiomycetes</taxon>
        <taxon>Eurotiomycetidae</taxon>
        <taxon>Eurotiales</taxon>
        <taxon>Aspergillaceae</taxon>
        <taxon>Penicillium</taxon>
    </lineage>
</organism>
<dbReference type="Proteomes" id="UP001213799">
    <property type="component" value="Unassembled WGS sequence"/>
</dbReference>
<accession>A0AAD6DUM2</accession>
<gene>
    <name evidence="2" type="ORF">N7537_010405</name>
</gene>
<dbReference type="RefSeq" id="XP_056750127.1">
    <property type="nucleotide sequence ID" value="XM_056901459.1"/>
</dbReference>
<feature type="compositionally biased region" description="Basic residues" evidence="1">
    <location>
        <begin position="170"/>
        <end position="179"/>
    </location>
</feature>
<dbReference type="EMBL" id="JAQJAE010000005">
    <property type="protein sequence ID" value="KAJ5593501.1"/>
    <property type="molecule type" value="Genomic_DNA"/>
</dbReference>
<dbReference type="GeneID" id="81591701"/>
<keyword evidence="3" id="KW-1185">Reference proteome</keyword>
<comment type="caution">
    <text evidence="2">The sequence shown here is derived from an EMBL/GenBank/DDBJ whole genome shotgun (WGS) entry which is preliminary data.</text>
</comment>
<reference evidence="2" key="2">
    <citation type="submission" date="2023-01" db="EMBL/GenBank/DDBJ databases">
        <authorList>
            <person name="Petersen C."/>
        </authorList>
    </citation>
    <scope>NUCLEOTIDE SEQUENCE</scope>
    <source>
        <strain evidence="2">IBT 12815</strain>
    </source>
</reference>
<name>A0AAD6DUM2_9EURO</name>
<proteinExistence type="predicted"/>
<dbReference type="AlphaFoldDB" id="A0AAD6DUM2"/>
<feature type="region of interest" description="Disordered" evidence="1">
    <location>
        <begin position="160"/>
        <end position="179"/>
    </location>
</feature>
<sequence>MYLVEGVVSVDEDEIIKILPQVFDGWSLPQPMQLDKGLDSWFEYGLEVTLETTKRKAKKDDHPTIVRILNATHSVNGEKEFDLHVALWLESGVLKKLAPCLLDDHNRNSGAARDFKDLPCGKKEAGIKSAAMRLGQLRRSARIQNRRLTENAEKRRLTLRDLNSQQVHHAGSKRRKNAG</sequence>
<evidence type="ECO:0000313" key="3">
    <source>
        <dbReference type="Proteomes" id="UP001213799"/>
    </source>
</evidence>